<organism evidence="1 2">
    <name type="scientific">Arctium lappa</name>
    <name type="common">Greater burdock</name>
    <name type="synonym">Lappa major</name>
    <dbReference type="NCBI Taxonomy" id="4217"/>
    <lineage>
        <taxon>Eukaryota</taxon>
        <taxon>Viridiplantae</taxon>
        <taxon>Streptophyta</taxon>
        <taxon>Embryophyta</taxon>
        <taxon>Tracheophyta</taxon>
        <taxon>Spermatophyta</taxon>
        <taxon>Magnoliopsida</taxon>
        <taxon>eudicotyledons</taxon>
        <taxon>Gunneridae</taxon>
        <taxon>Pentapetalae</taxon>
        <taxon>asterids</taxon>
        <taxon>campanulids</taxon>
        <taxon>Asterales</taxon>
        <taxon>Asteraceae</taxon>
        <taxon>Carduoideae</taxon>
        <taxon>Cardueae</taxon>
        <taxon>Arctiinae</taxon>
        <taxon>Arctium</taxon>
    </lineage>
</organism>
<proteinExistence type="predicted"/>
<reference evidence="2" key="1">
    <citation type="journal article" date="2022" name="Mol. Ecol. Resour.">
        <title>The genomes of chicory, endive, great burdock and yacon provide insights into Asteraceae palaeo-polyploidization history and plant inulin production.</title>
        <authorList>
            <person name="Fan W."/>
            <person name="Wang S."/>
            <person name="Wang H."/>
            <person name="Wang A."/>
            <person name="Jiang F."/>
            <person name="Liu H."/>
            <person name="Zhao H."/>
            <person name="Xu D."/>
            <person name="Zhang Y."/>
        </authorList>
    </citation>
    <scope>NUCLEOTIDE SEQUENCE [LARGE SCALE GENOMIC DNA]</scope>
    <source>
        <strain evidence="2">cv. Niubang</strain>
    </source>
</reference>
<name>A0ACB8Y8C5_ARCLA</name>
<reference evidence="1 2" key="2">
    <citation type="journal article" date="2022" name="Mol. Ecol. Resour.">
        <title>The genomes of chicory, endive, great burdock and yacon provide insights into Asteraceae paleo-polyploidization history and plant inulin production.</title>
        <authorList>
            <person name="Fan W."/>
            <person name="Wang S."/>
            <person name="Wang H."/>
            <person name="Wang A."/>
            <person name="Jiang F."/>
            <person name="Liu H."/>
            <person name="Zhao H."/>
            <person name="Xu D."/>
            <person name="Zhang Y."/>
        </authorList>
    </citation>
    <scope>NUCLEOTIDE SEQUENCE [LARGE SCALE GENOMIC DNA]</scope>
    <source>
        <strain evidence="2">cv. Niubang</strain>
    </source>
</reference>
<comment type="caution">
    <text evidence="1">The sequence shown here is derived from an EMBL/GenBank/DDBJ whole genome shotgun (WGS) entry which is preliminary data.</text>
</comment>
<gene>
    <name evidence="1" type="ORF">L6452_36124</name>
</gene>
<protein>
    <submittedName>
        <fullName evidence="1">Uncharacterized protein</fullName>
    </submittedName>
</protein>
<keyword evidence="2" id="KW-1185">Reference proteome</keyword>
<accession>A0ACB8Y8C5</accession>
<sequence>MPMVAYFLISILAIAAPGTYAVQHIVGDSGGWTNSGDYTTWAASKTFNVGDTLLFNYGSSHGVDSLSKADYDNCDSTNAINSYTGGATTIKLTQPGPMYFACPSFGHCSLGMKMTIKVVTQSTNSPTTTTTPSSGNNLSPPSSTTPSTPATSSPTDEAGSTGGTSMVVVGLSMILAPMVVFMC</sequence>
<dbReference type="EMBL" id="CM042059">
    <property type="protein sequence ID" value="KAI3681333.1"/>
    <property type="molecule type" value="Genomic_DNA"/>
</dbReference>
<evidence type="ECO:0000313" key="2">
    <source>
        <dbReference type="Proteomes" id="UP001055879"/>
    </source>
</evidence>
<evidence type="ECO:0000313" key="1">
    <source>
        <dbReference type="EMBL" id="KAI3681333.1"/>
    </source>
</evidence>
<dbReference type="Proteomes" id="UP001055879">
    <property type="component" value="Linkage Group LG13"/>
</dbReference>